<gene>
    <name evidence="2" type="ORF">FO442_04245</name>
</gene>
<dbReference type="RefSeq" id="WP_144331911.1">
    <property type="nucleotide sequence ID" value="NZ_VLPL01000002.1"/>
</dbReference>
<proteinExistence type="predicted"/>
<evidence type="ECO:0000313" key="3">
    <source>
        <dbReference type="Proteomes" id="UP000316008"/>
    </source>
</evidence>
<sequence length="347" mass="40599">MQIIKTGLFILFTLVFSAKLVAQPFSQDQMDSVMLKKFKELGYHQMITTWNQTWSSYAGNPLKDIQTFNDAGLRIEHCHYNGIDWTRHKNEFDSTGNLTAFIMYDEKDTSMILSKSVYTYTDSMNFKKEYFIQGIKLLSTTTYAYTYVKDTLLLIETETQASSSFSEKRMSRYVQKGDSLQISEHVTFDENGKMDGISATYKIRRTDQNGNSVITLGNYEALIDKSFTDDSIFRADRLKNPDKYIQYQLDGNYPYKYSDDAQSTYIYISNPKGKLISRRDYRNRLNLYYNEEGKVIRTETYSKTIPEEKERKTTEQLFYYDNHGLPLKVLETDLESGKTTTYTFQFK</sequence>
<accession>A0A556N2F5</accession>
<protein>
    <recommendedName>
        <fullName evidence="4">RHS repeat protein</fullName>
    </recommendedName>
</protein>
<organism evidence="2 3">
    <name type="scientific">Fluviicola chungangensis</name>
    <dbReference type="NCBI Taxonomy" id="2597671"/>
    <lineage>
        <taxon>Bacteria</taxon>
        <taxon>Pseudomonadati</taxon>
        <taxon>Bacteroidota</taxon>
        <taxon>Flavobacteriia</taxon>
        <taxon>Flavobacteriales</taxon>
        <taxon>Crocinitomicaceae</taxon>
        <taxon>Fluviicola</taxon>
    </lineage>
</organism>
<name>A0A556N2F5_9FLAO</name>
<comment type="caution">
    <text evidence="2">The sequence shown here is derived from an EMBL/GenBank/DDBJ whole genome shotgun (WGS) entry which is preliminary data.</text>
</comment>
<feature type="signal peptide" evidence="1">
    <location>
        <begin position="1"/>
        <end position="22"/>
    </location>
</feature>
<dbReference type="EMBL" id="VLPL01000002">
    <property type="protein sequence ID" value="TSJ46374.1"/>
    <property type="molecule type" value="Genomic_DNA"/>
</dbReference>
<dbReference type="Proteomes" id="UP000316008">
    <property type="component" value="Unassembled WGS sequence"/>
</dbReference>
<dbReference type="AlphaFoldDB" id="A0A556N2F5"/>
<feature type="chain" id="PRO_5021983425" description="RHS repeat protein" evidence="1">
    <location>
        <begin position="23"/>
        <end position="347"/>
    </location>
</feature>
<evidence type="ECO:0008006" key="4">
    <source>
        <dbReference type="Google" id="ProtNLM"/>
    </source>
</evidence>
<keyword evidence="3" id="KW-1185">Reference proteome</keyword>
<keyword evidence="1" id="KW-0732">Signal</keyword>
<evidence type="ECO:0000313" key="2">
    <source>
        <dbReference type="EMBL" id="TSJ46374.1"/>
    </source>
</evidence>
<evidence type="ECO:0000256" key="1">
    <source>
        <dbReference type="SAM" id="SignalP"/>
    </source>
</evidence>
<reference evidence="2 3" key="1">
    <citation type="submission" date="2019-07" db="EMBL/GenBank/DDBJ databases">
        <authorList>
            <person name="Huq M.A."/>
        </authorList>
    </citation>
    <scope>NUCLEOTIDE SEQUENCE [LARGE SCALE GENOMIC DNA]</scope>
    <source>
        <strain evidence="2 3">MAH-3</strain>
    </source>
</reference>